<dbReference type="NCBIfam" id="TIGR01978">
    <property type="entry name" value="sufC"/>
    <property type="match status" value="1"/>
</dbReference>
<evidence type="ECO:0000313" key="7">
    <source>
        <dbReference type="Proteomes" id="UP001327219"/>
    </source>
</evidence>
<dbReference type="Proteomes" id="UP001327219">
    <property type="component" value="Chromosome"/>
</dbReference>
<dbReference type="PROSITE" id="PS00211">
    <property type="entry name" value="ABC_TRANSPORTER_1"/>
    <property type="match status" value="1"/>
</dbReference>
<dbReference type="Gene3D" id="3.40.50.300">
    <property type="entry name" value="P-loop containing nucleotide triphosphate hydrolases"/>
    <property type="match status" value="1"/>
</dbReference>
<dbReference type="PANTHER" id="PTHR43204:SF1">
    <property type="entry name" value="ABC TRANSPORTER I FAMILY MEMBER 6, CHLOROPLASTIC"/>
    <property type="match status" value="1"/>
</dbReference>
<organism evidence="6 7">
    <name type="scientific">Candidatus Bandiella euplotis</name>
    <dbReference type="NCBI Taxonomy" id="1664265"/>
    <lineage>
        <taxon>Bacteria</taxon>
        <taxon>Pseudomonadati</taxon>
        <taxon>Pseudomonadota</taxon>
        <taxon>Alphaproteobacteria</taxon>
        <taxon>Rickettsiales</taxon>
        <taxon>Candidatus Midichloriaceae</taxon>
        <taxon>Candidatus Bandiella</taxon>
    </lineage>
</organism>
<feature type="domain" description="ABC transporter" evidence="5">
    <location>
        <begin position="3"/>
        <end position="247"/>
    </location>
</feature>
<dbReference type="InterPro" id="IPR027417">
    <property type="entry name" value="P-loop_NTPase"/>
</dbReference>
<dbReference type="PROSITE" id="PS50893">
    <property type="entry name" value="ABC_TRANSPORTER_2"/>
    <property type="match status" value="1"/>
</dbReference>
<evidence type="ECO:0000313" key="6">
    <source>
        <dbReference type="EMBL" id="WPX96267.1"/>
    </source>
</evidence>
<dbReference type="InterPro" id="IPR017871">
    <property type="entry name" value="ABC_transporter-like_CS"/>
</dbReference>
<evidence type="ECO:0000256" key="1">
    <source>
        <dbReference type="ARBA" id="ARBA00006216"/>
    </source>
</evidence>
<dbReference type="EMBL" id="CP110820">
    <property type="protein sequence ID" value="WPX96267.1"/>
    <property type="molecule type" value="Genomic_DNA"/>
</dbReference>
<dbReference type="InterPro" id="IPR010230">
    <property type="entry name" value="FeS-cluster_ATPase_SufC"/>
</dbReference>
<gene>
    <name evidence="6" type="ORF">Bandiella_00376</name>
</gene>
<evidence type="ECO:0000256" key="2">
    <source>
        <dbReference type="ARBA" id="ARBA00022741"/>
    </source>
</evidence>
<dbReference type="RefSeq" id="WP_323733133.1">
    <property type="nucleotide sequence ID" value="NZ_CP110820.1"/>
</dbReference>
<accession>A0ABZ0UJY6</accession>
<dbReference type="InterPro" id="IPR003593">
    <property type="entry name" value="AAA+_ATPase"/>
</dbReference>
<dbReference type="CDD" id="cd03217">
    <property type="entry name" value="ABC_FeS_Assembly"/>
    <property type="match status" value="1"/>
</dbReference>
<dbReference type="Pfam" id="PF00005">
    <property type="entry name" value="ABC_tran"/>
    <property type="match status" value="1"/>
</dbReference>
<comment type="similarity">
    <text evidence="1">Belongs to the ABC transporter superfamily. Ycf16 family.</text>
</comment>
<evidence type="ECO:0000256" key="3">
    <source>
        <dbReference type="ARBA" id="ARBA00022840"/>
    </source>
</evidence>
<evidence type="ECO:0000256" key="4">
    <source>
        <dbReference type="ARBA" id="ARBA00024725"/>
    </source>
</evidence>
<dbReference type="SUPFAM" id="SSF52540">
    <property type="entry name" value="P-loop containing nucleoside triphosphate hydrolases"/>
    <property type="match status" value="1"/>
</dbReference>
<comment type="function">
    <text evidence="4">Part of an ABC transporter complex. Transmembrane domains (TMD) form a pore in the inner membrane and the ATP-binding domain (NBD) is responsible for energy generation.</text>
</comment>
<keyword evidence="2" id="KW-0547">Nucleotide-binding</keyword>
<name>A0ABZ0UJY6_9RICK</name>
<protein>
    <submittedName>
        <fullName evidence="6">ATP-dependent transporter SufC</fullName>
    </submittedName>
</protein>
<reference evidence="6 7" key="1">
    <citation type="submission" date="2022-11" db="EMBL/GenBank/DDBJ databases">
        <title>Host association and intracellularity evolved multiple times independently in the Rickettsiales.</title>
        <authorList>
            <person name="Castelli M."/>
            <person name="Nardi T."/>
            <person name="Gammuto L."/>
            <person name="Bellinzona G."/>
            <person name="Sabaneyeva E."/>
            <person name="Potekhin A."/>
            <person name="Serra V."/>
            <person name="Petroni G."/>
            <person name="Sassera D."/>
        </authorList>
    </citation>
    <scope>NUCLEOTIDE SEQUENCE [LARGE SCALE GENOMIC DNA]</scope>
    <source>
        <strain evidence="6 7">NDG2</strain>
    </source>
</reference>
<dbReference type="SMART" id="SM00382">
    <property type="entry name" value="AAA"/>
    <property type="match status" value="1"/>
</dbReference>
<sequence>MLLEILKLKVNAGDKEIIKSLDLKVKAGETHVIMGPNGTGKSTVANIIAGKAGYQITDGKIEYKGQDIRDVSIDARARLGIFMSFQYPIEIPGVNWISFLKASVNAIRKHNGMPEADALEFLKTLREKANLLGIDENFFKRSVNHGFSGGEKKKFEILQMLLLEPKLAILDEIDSGLDVDALKMVAQNINNYRIRDNSIIIITHYQRLLDYIVPDHVHIFYDGKIVRSGNKDLAKQVELQGYDKLVN</sequence>
<evidence type="ECO:0000259" key="5">
    <source>
        <dbReference type="PROSITE" id="PS50893"/>
    </source>
</evidence>
<keyword evidence="3" id="KW-0067">ATP-binding</keyword>
<proteinExistence type="inferred from homology"/>
<dbReference type="InterPro" id="IPR003439">
    <property type="entry name" value="ABC_transporter-like_ATP-bd"/>
</dbReference>
<keyword evidence="7" id="KW-1185">Reference proteome</keyword>
<dbReference type="PANTHER" id="PTHR43204">
    <property type="entry name" value="ABC TRANSPORTER I FAMILY MEMBER 6, CHLOROPLASTIC"/>
    <property type="match status" value="1"/>
</dbReference>